<dbReference type="AlphaFoldDB" id="A0A172J242"/>
<comment type="similarity">
    <text evidence="1">Belongs to the ARG7 family.</text>
</comment>
<accession>A0A172J242</accession>
<reference evidence="2" key="1">
    <citation type="journal article" date="2016" name="J. Genet.">
        <title>Identification of small auxin-up RNA (SAUR) genes in Urticales plants: mulberry (Morus notabilis), hemp (Cannabis sativa) and ramie (Boehmeria nivea).</title>
        <authorList>
            <person name="Huang X."/>
            <person name="Bao Y."/>
            <person name="Wang B.O."/>
            <person name="Liu L."/>
            <person name="Chen J."/>
            <person name="Dai L."/>
            <person name="Baloch S.U."/>
            <person name="Peng D."/>
        </authorList>
    </citation>
    <scope>NUCLEOTIDE SEQUENCE</scope>
</reference>
<dbReference type="Pfam" id="PF02519">
    <property type="entry name" value="Auxin_inducible"/>
    <property type="match status" value="1"/>
</dbReference>
<dbReference type="GO" id="GO:0009733">
    <property type="term" value="P:response to auxin"/>
    <property type="evidence" value="ECO:0007669"/>
    <property type="project" value="InterPro"/>
</dbReference>
<dbReference type="PANTHER" id="PTHR31175:SF82">
    <property type="entry name" value="AUXIN-RESPONSIVE PROTEIN SAUR65"/>
    <property type="match status" value="1"/>
</dbReference>
<organism evidence="2">
    <name type="scientific">Boehmeria nivea</name>
    <name type="common">Chinese grass</name>
    <name type="synonym">Urtica nivea</name>
    <dbReference type="NCBI Taxonomy" id="83906"/>
    <lineage>
        <taxon>Eukaryota</taxon>
        <taxon>Viridiplantae</taxon>
        <taxon>Streptophyta</taxon>
        <taxon>Embryophyta</taxon>
        <taxon>Tracheophyta</taxon>
        <taxon>Spermatophyta</taxon>
        <taxon>Magnoliopsida</taxon>
        <taxon>eudicotyledons</taxon>
        <taxon>Gunneridae</taxon>
        <taxon>Pentapetalae</taxon>
        <taxon>rosids</taxon>
        <taxon>fabids</taxon>
        <taxon>Rosales</taxon>
        <taxon>Urticaceae</taxon>
        <taxon>Boehmeria</taxon>
    </lineage>
</organism>
<evidence type="ECO:0000313" key="2">
    <source>
        <dbReference type="EMBL" id="AMQ09578.1"/>
    </source>
</evidence>
<name>A0A172J242_BOENI</name>
<dbReference type="InterPro" id="IPR003676">
    <property type="entry name" value="SAUR_fam"/>
</dbReference>
<sequence>MTMIGAKNLVAMTKMWQRLALRKRITLPRPSDQEADFAKSTNCKSTLLSSKAEKGHFVVYTADSRRFVLPLGYLDNAIFREILKLAEEEFGLPRNMPLTLPFDSVFMDYLIWLMRRNVSSDVLEKALVLTSKPAGRCLPYSSCVHEHEHIPQFGIQ</sequence>
<dbReference type="PANTHER" id="PTHR31175">
    <property type="entry name" value="AUXIN-RESPONSIVE FAMILY PROTEIN"/>
    <property type="match status" value="1"/>
</dbReference>
<evidence type="ECO:0000256" key="1">
    <source>
        <dbReference type="ARBA" id="ARBA00006974"/>
    </source>
</evidence>
<dbReference type="EMBL" id="KR076492">
    <property type="protein sequence ID" value="AMQ09578.1"/>
    <property type="molecule type" value="mRNA"/>
</dbReference>
<gene>
    <name evidence="2" type="primary">SAUR53</name>
</gene>
<proteinExistence type="evidence at transcript level"/>
<protein>
    <submittedName>
        <fullName evidence="2">Small auxin up regulated protein</fullName>
    </submittedName>
</protein>